<evidence type="ECO:0000256" key="1">
    <source>
        <dbReference type="SAM" id="MobiDB-lite"/>
    </source>
</evidence>
<feature type="region of interest" description="Disordered" evidence="1">
    <location>
        <begin position="1"/>
        <end position="31"/>
    </location>
</feature>
<reference evidence="2 3" key="1">
    <citation type="submission" date="2017-04" db="EMBL/GenBank/DDBJ databases">
        <title>Whole Genome Sequence of 1,4-Dioxane Degrading Bacterium Mycobacterium dioxanotrophicus PH-06.</title>
        <authorList>
            <person name="He Y."/>
        </authorList>
    </citation>
    <scope>NUCLEOTIDE SEQUENCE [LARGE SCALE GENOMIC DNA]</scope>
    <source>
        <strain evidence="2 3">PH-06</strain>
    </source>
</reference>
<evidence type="ECO:0000313" key="3">
    <source>
        <dbReference type="Proteomes" id="UP000195331"/>
    </source>
</evidence>
<dbReference type="Proteomes" id="UP000195331">
    <property type="component" value="Chromosome"/>
</dbReference>
<organism evidence="2 3">
    <name type="scientific">Mycobacterium dioxanotrophicus</name>
    <dbReference type="NCBI Taxonomy" id="482462"/>
    <lineage>
        <taxon>Bacteria</taxon>
        <taxon>Bacillati</taxon>
        <taxon>Actinomycetota</taxon>
        <taxon>Actinomycetes</taxon>
        <taxon>Mycobacteriales</taxon>
        <taxon>Mycobacteriaceae</taxon>
        <taxon>Mycobacterium</taxon>
    </lineage>
</organism>
<accession>A0A1Y0CEP1</accession>
<keyword evidence="3" id="KW-1185">Reference proteome</keyword>
<gene>
    <name evidence="2" type="ORF">BTO20_13155</name>
</gene>
<evidence type="ECO:0000313" key="2">
    <source>
        <dbReference type="EMBL" id="ART73592.1"/>
    </source>
</evidence>
<feature type="compositionally biased region" description="Basic and acidic residues" evidence="1">
    <location>
        <begin position="89"/>
        <end position="102"/>
    </location>
</feature>
<dbReference type="AlphaFoldDB" id="A0A1Y0CEP1"/>
<name>A0A1Y0CEP1_9MYCO</name>
<feature type="compositionally biased region" description="Basic and acidic residues" evidence="1">
    <location>
        <begin position="21"/>
        <end position="30"/>
    </location>
</feature>
<protein>
    <submittedName>
        <fullName evidence="2">Uncharacterized protein</fullName>
    </submittedName>
</protein>
<feature type="region of interest" description="Disordered" evidence="1">
    <location>
        <begin position="55"/>
        <end position="102"/>
    </location>
</feature>
<dbReference type="EMBL" id="CP020809">
    <property type="protein sequence ID" value="ART73592.1"/>
    <property type="molecule type" value="Genomic_DNA"/>
</dbReference>
<proteinExistence type="predicted"/>
<sequence length="102" mass="11188">MRRRTEGFTAGPSLGYDDVEQAERSAERARIRAAQAARSAARSLEKTARLHERVAEVDEQTVRQGASSTDVHDESAAFHRQSAQGDYKLAADKRNEADAGES</sequence>
<dbReference type="KEGG" id="mdx:BTO20_13155"/>
<dbReference type="OrthoDB" id="4752687at2"/>